<name>A0A804JKW9_MUSAM</name>
<organism evidence="3 4">
    <name type="scientific">Musa acuminata subsp. malaccensis</name>
    <name type="common">Wild banana</name>
    <name type="synonym">Musa malaccensis</name>
    <dbReference type="NCBI Taxonomy" id="214687"/>
    <lineage>
        <taxon>Eukaryota</taxon>
        <taxon>Viridiplantae</taxon>
        <taxon>Streptophyta</taxon>
        <taxon>Embryophyta</taxon>
        <taxon>Tracheophyta</taxon>
        <taxon>Spermatophyta</taxon>
        <taxon>Magnoliopsida</taxon>
        <taxon>Liliopsida</taxon>
        <taxon>Zingiberales</taxon>
        <taxon>Musaceae</taxon>
        <taxon>Musa</taxon>
    </lineage>
</organism>
<dbReference type="KEGG" id="mus:103989047"/>
<dbReference type="EnsemblPlants" id="Ma06_t27000.2">
    <property type="protein sequence ID" value="Ma06_p27000.2"/>
    <property type="gene ID" value="Ma06_g27000"/>
</dbReference>
<dbReference type="InParanoid" id="A0A804JKW9"/>
<evidence type="ECO:0000313" key="2">
    <source>
        <dbReference type="EMBL" id="CAG1847522.1"/>
    </source>
</evidence>
<protein>
    <submittedName>
        <fullName evidence="2">(wild Malaysian banana) hypothetical protein</fullName>
    </submittedName>
</protein>
<gene>
    <name evidence="2" type="ORF">GSMUA_173170.1</name>
</gene>
<evidence type="ECO:0000313" key="4">
    <source>
        <dbReference type="Proteomes" id="UP000012960"/>
    </source>
</evidence>
<dbReference type="Proteomes" id="UP000012960">
    <property type="component" value="Unplaced"/>
</dbReference>
<evidence type="ECO:0000313" key="3">
    <source>
        <dbReference type="EnsemblPlants" id="Ma06_p27000.2"/>
    </source>
</evidence>
<reference evidence="3" key="2">
    <citation type="submission" date="2021-05" db="UniProtKB">
        <authorList>
            <consortium name="EnsemblPlants"/>
        </authorList>
    </citation>
    <scope>IDENTIFICATION</scope>
    <source>
        <strain evidence="3">subsp. malaccensis</strain>
    </source>
</reference>
<dbReference type="AlphaFoldDB" id="A0A804JKW9"/>
<keyword evidence="1" id="KW-0732">Signal</keyword>
<reference evidence="2" key="1">
    <citation type="submission" date="2021-03" db="EMBL/GenBank/DDBJ databases">
        <authorList>
            <consortium name="Genoscope - CEA"/>
            <person name="William W."/>
        </authorList>
    </citation>
    <scope>NUCLEOTIDE SEQUENCE</scope>
    <source>
        <strain evidence="2">Doubled-haploid Pahang</strain>
    </source>
</reference>
<evidence type="ECO:0000256" key="1">
    <source>
        <dbReference type="SAM" id="SignalP"/>
    </source>
</evidence>
<keyword evidence="4" id="KW-1185">Reference proteome</keyword>
<feature type="chain" id="PRO_5033611774" evidence="1">
    <location>
        <begin position="34"/>
        <end position="154"/>
    </location>
</feature>
<dbReference type="Gramene" id="Ma06_t27000.2">
    <property type="protein sequence ID" value="Ma06_p27000.2"/>
    <property type="gene ID" value="Ma06_g27000"/>
</dbReference>
<sequence length="154" mass="16307">MDSRGERGSNMALLLYCALICLFSVSALLLTSAHPDVGSLTSVSHAQVGAGGVGGEASGAERRWRWKRRMAGIVSSAVRGQVRRLHAVQPGPRGGASGQGGGRGVLPGGLAVQVRQQALHALTIRPSPSQLPSLAHQPFDEWHMRRITTLQRST</sequence>
<feature type="signal peptide" evidence="1">
    <location>
        <begin position="1"/>
        <end position="33"/>
    </location>
</feature>
<proteinExistence type="predicted"/>
<accession>A0A804JKW9</accession>
<dbReference type="EMBL" id="HG996471">
    <property type="protein sequence ID" value="CAG1847522.1"/>
    <property type="molecule type" value="Genomic_DNA"/>
</dbReference>